<dbReference type="Proteomes" id="UP000008312">
    <property type="component" value="Unassembled WGS sequence"/>
</dbReference>
<sequence>MSVQLRDLKTTRKETISHSIRLDCVAKDASEEEISSVIEAKHGECADYSECKYRRVYRHCLCEIEECERYGNSSKENACVEKTRTGIKHIVGHFAVPKLSVESTFALFESSNMFVLFMRVLLADSNAVYSKSLLPRHGFESLWK</sequence>
<dbReference type="InParanoid" id="D8M4T5"/>
<keyword evidence="2" id="KW-1185">Reference proteome</keyword>
<name>D8M4T5_BLAHO</name>
<protein>
    <submittedName>
        <fullName evidence="1">Uncharacterized protein</fullName>
    </submittedName>
</protein>
<accession>D8M4T5</accession>
<proteinExistence type="predicted"/>
<dbReference type="AlphaFoldDB" id="D8M4T5"/>
<evidence type="ECO:0000313" key="2">
    <source>
        <dbReference type="Proteomes" id="UP000008312"/>
    </source>
</evidence>
<dbReference type="GeneID" id="24920136"/>
<reference evidence="1" key="1">
    <citation type="submission" date="2010-02" db="EMBL/GenBank/DDBJ databases">
        <title>Sequencing and annotation of the Blastocystis hominis genome.</title>
        <authorList>
            <person name="Wincker P."/>
        </authorList>
    </citation>
    <scope>NUCLEOTIDE SEQUENCE</scope>
    <source>
        <strain evidence="1">Singapore isolate B</strain>
    </source>
</reference>
<dbReference type="EMBL" id="FN668654">
    <property type="protein sequence ID" value="CBK23074.2"/>
    <property type="molecule type" value="Genomic_DNA"/>
</dbReference>
<evidence type="ECO:0000313" key="1">
    <source>
        <dbReference type="EMBL" id="CBK23074.2"/>
    </source>
</evidence>
<dbReference type="RefSeq" id="XP_012897122.1">
    <property type="nucleotide sequence ID" value="XM_013041668.1"/>
</dbReference>
<gene>
    <name evidence="1" type="ORF">GSBLH_T00003012001</name>
</gene>
<organism evidence="1">
    <name type="scientific">Blastocystis hominis</name>
    <dbReference type="NCBI Taxonomy" id="12968"/>
    <lineage>
        <taxon>Eukaryota</taxon>
        <taxon>Sar</taxon>
        <taxon>Stramenopiles</taxon>
        <taxon>Bigyra</taxon>
        <taxon>Opalozoa</taxon>
        <taxon>Opalinata</taxon>
        <taxon>Blastocystidae</taxon>
        <taxon>Blastocystis</taxon>
    </lineage>
</organism>